<dbReference type="Gene3D" id="3.60.15.10">
    <property type="entry name" value="Ribonuclease Z/Hydroxyacylglutathione hydrolase-like"/>
    <property type="match status" value="1"/>
</dbReference>
<sequence>MNIQNLTQGSHQYTSNTWLLCCGEHQSNCPILIDTGSDPRIISTLQEIQISTGEIPVNLVIITHDHADHSSMLPEIRRCFSPVAYAWSENTVGITRNLKDREVISAGTHLLEIIHIPGHSSDSICIYCSDEKILFTGDTPIYIRDTSLTFERPFQRAFENLCHRRINSIYPGHGEAILSDGNQILMRSLENIRDSRII</sequence>
<dbReference type="PANTHER" id="PTHR42951">
    <property type="entry name" value="METALLO-BETA-LACTAMASE DOMAIN-CONTAINING"/>
    <property type="match status" value="1"/>
</dbReference>
<accession>A0A2V2N373</accession>
<dbReference type="PANTHER" id="PTHR42951:SF4">
    <property type="entry name" value="ACYL-COENZYME A THIOESTERASE MBLAC2"/>
    <property type="match status" value="1"/>
</dbReference>
<dbReference type="InterPro" id="IPR036866">
    <property type="entry name" value="RibonucZ/Hydroxyglut_hydro"/>
</dbReference>
<evidence type="ECO:0000313" key="3">
    <source>
        <dbReference type="Proteomes" id="UP000245657"/>
    </source>
</evidence>
<gene>
    <name evidence="2" type="ORF">DK846_03505</name>
</gene>
<evidence type="ECO:0000259" key="1">
    <source>
        <dbReference type="SMART" id="SM00849"/>
    </source>
</evidence>
<dbReference type="OrthoDB" id="197151at2157"/>
<dbReference type="SUPFAM" id="SSF56281">
    <property type="entry name" value="Metallo-hydrolase/oxidoreductase"/>
    <property type="match status" value="1"/>
</dbReference>
<dbReference type="GeneID" id="97549606"/>
<protein>
    <recommendedName>
        <fullName evidence="1">Metallo-beta-lactamase domain-containing protein</fullName>
    </recommendedName>
</protein>
<evidence type="ECO:0000313" key="2">
    <source>
        <dbReference type="EMBL" id="PWR74229.1"/>
    </source>
</evidence>
<dbReference type="InterPro" id="IPR001279">
    <property type="entry name" value="Metallo-B-lactamas"/>
</dbReference>
<dbReference type="RefSeq" id="WP_109967508.1">
    <property type="nucleotide sequence ID" value="NZ_CP176093.1"/>
</dbReference>
<dbReference type="InterPro" id="IPR050855">
    <property type="entry name" value="NDM-1-like"/>
</dbReference>
<comment type="caution">
    <text evidence="2">The sequence shown here is derived from an EMBL/GenBank/DDBJ whole genome shotgun (WGS) entry which is preliminary data.</text>
</comment>
<reference evidence="2 3" key="1">
    <citation type="submission" date="2018-05" db="EMBL/GenBank/DDBJ databases">
        <title>Draft genome of Methanospirillum lacunae Ki8-1.</title>
        <authorList>
            <person name="Dueholm M.S."/>
            <person name="Nielsen P.H."/>
            <person name="Bakmann L.F."/>
            <person name="Otzen D.E."/>
        </authorList>
    </citation>
    <scope>NUCLEOTIDE SEQUENCE [LARGE SCALE GENOMIC DNA]</scope>
    <source>
        <strain evidence="2 3">Ki8-1</strain>
    </source>
</reference>
<dbReference type="SMART" id="SM00849">
    <property type="entry name" value="Lactamase_B"/>
    <property type="match status" value="1"/>
</dbReference>
<keyword evidence="3" id="KW-1185">Reference proteome</keyword>
<dbReference type="Pfam" id="PF00753">
    <property type="entry name" value="Lactamase_B"/>
    <property type="match status" value="1"/>
</dbReference>
<dbReference type="EMBL" id="QGMY01000002">
    <property type="protein sequence ID" value="PWR74229.1"/>
    <property type="molecule type" value="Genomic_DNA"/>
</dbReference>
<name>A0A2V2N373_9EURY</name>
<proteinExistence type="predicted"/>
<feature type="domain" description="Metallo-beta-lactamase" evidence="1">
    <location>
        <begin position="14"/>
        <end position="173"/>
    </location>
</feature>
<dbReference type="Proteomes" id="UP000245657">
    <property type="component" value="Unassembled WGS sequence"/>
</dbReference>
<dbReference type="AlphaFoldDB" id="A0A2V2N373"/>
<organism evidence="2 3">
    <name type="scientific">Methanospirillum lacunae</name>
    <dbReference type="NCBI Taxonomy" id="668570"/>
    <lineage>
        <taxon>Archaea</taxon>
        <taxon>Methanobacteriati</taxon>
        <taxon>Methanobacteriota</taxon>
        <taxon>Stenosarchaea group</taxon>
        <taxon>Methanomicrobia</taxon>
        <taxon>Methanomicrobiales</taxon>
        <taxon>Methanospirillaceae</taxon>
        <taxon>Methanospirillum</taxon>
    </lineage>
</organism>